<evidence type="ECO:0000313" key="3">
    <source>
        <dbReference type="Proteomes" id="UP000051820"/>
    </source>
</evidence>
<dbReference type="EMBL" id="AZGF01000025">
    <property type="protein sequence ID" value="KRM10786.1"/>
    <property type="molecule type" value="Genomic_DNA"/>
</dbReference>
<evidence type="ECO:0000313" key="2">
    <source>
        <dbReference type="EMBL" id="KRM10786.1"/>
    </source>
</evidence>
<organism evidence="2 3">
    <name type="scientific">Paucilactobacillus suebicus DSM 5007 = KCTC 3549</name>
    <dbReference type="NCBI Taxonomy" id="1423807"/>
    <lineage>
        <taxon>Bacteria</taxon>
        <taxon>Bacillati</taxon>
        <taxon>Bacillota</taxon>
        <taxon>Bacilli</taxon>
        <taxon>Lactobacillales</taxon>
        <taxon>Lactobacillaceae</taxon>
        <taxon>Paucilactobacillus</taxon>
    </lineage>
</organism>
<dbReference type="Proteomes" id="UP000051820">
    <property type="component" value="Unassembled WGS sequence"/>
</dbReference>
<keyword evidence="3" id="KW-1185">Reference proteome</keyword>
<keyword evidence="1" id="KW-0472">Membrane</keyword>
<keyword evidence="1" id="KW-1133">Transmembrane helix</keyword>
<dbReference type="OrthoDB" id="9813540at2"/>
<protein>
    <recommendedName>
        <fullName evidence="4">Integral membrane protein</fullName>
    </recommendedName>
</protein>
<dbReference type="AlphaFoldDB" id="A0A0R1VZH0"/>
<dbReference type="Pfam" id="PF12822">
    <property type="entry name" value="ECF_trnsprt"/>
    <property type="match status" value="1"/>
</dbReference>
<accession>A0A0R1VZH0</accession>
<feature type="transmembrane region" description="Helical" evidence="1">
    <location>
        <begin position="90"/>
        <end position="110"/>
    </location>
</feature>
<dbReference type="eggNOG" id="COG4684">
    <property type="taxonomic scope" value="Bacteria"/>
</dbReference>
<evidence type="ECO:0008006" key="4">
    <source>
        <dbReference type="Google" id="ProtNLM"/>
    </source>
</evidence>
<dbReference type="PATRIC" id="fig|1423807.3.peg.1107"/>
<reference evidence="2 3" key="1">
    <citation type="journal article" date="2015" name="Genome Announc.">
        <title>Expanding the biotechnology potential of lactobacilli through comparative genomics of 213 strains and associated genera.</title>
        <authorList>
            <person name="Sun Z."/>
            <person name="Harris H.M."/>
            <person name="McCann A."/>
            <person name="Guo C."/>
            <person name="Argimon S."/>
            <person name="Zhang W."/>
            <person name="Yang X."/>
            <person name="Jeffery I.B."/>
            <person name="Cooney J.C."/>
            <person name="Kagawa T.F."/>
            <person name="Liu W."/>
            <person name="Song Y."/>
            <person name="Salvetti E."/>
            <person name="Wrobel A."/>
            <person name="Rasinkangas P."/>
            <person name="Parkhill J."/>
            <person name="Rea M.C."/>
            <person name="O'Sullivan O."/>
            <person name="Ritari J."/>
            <person name="Douillard F.P."/>
            <person name="Paul Ross R."/>
            <person name="Yang R."/>
            <person name="Briner A.E."/>
            <person name="Felis G.E."/>
            <person name="de Vos W.M."/>
            <person name="Barrangou R."/>
            <person name="Klaenhammer T.R."/>
            <person name="Caufield P.W."/>
            <person name="Cui Y."/>
            <person name="Zhang H."/>
            <person name="O'Toole P.W."/>
        </authorList>
    </citation>
    <scope>NUCLEOTIDE SEQUENCE [LARGE SCALE GENOMIC DNA]</scope>
    <source>
        <strain evidence="2 3">DSM 5007</strain>
    </source>
</reference>
<feature type="transmembrane region" description="Helical" evidence="1">
    <location>
        <begin position="122"/>
        <end position="144"/>
    </location>
</feature>
<dbReference type="STRING" id="1423807.FD16_GL001087"/>
<proteinExistence type="predicted"/>
<keyword evidence="1" id="KW-0812">Transmembrane</keyword>
<sequence length="203" mass="21754">MNSKGHTYHLVIRAVFIALIALQTMIPMLGYIPLGFTSLTIIHITVIVAGIMLGPIDGMFVGFVWGILTVFRAFTSPTSPIDTIVFTNPIVSVIPRVLVGLVAAISFRLVYKYVHKVGVASIVGAILGTLTNTILVVALMGTLYTSTMTKTYNVPSTKILELMGSIIVSNGIPELIGAIIITPLIIKALVSATHILPWRAGQQ</sequence>
<gene>
    <name evidence="2" type="ORF">FD16_GL001087</name>
</gene>
<dbReference type="RefSeq" id="WP_010621049.1">
    <property type="nucleotide sequence ID" value="NZ_AZGF01000025.1"/>
</dbReference>
<dbReference type="InterPro" id="IPR024529">
    <property type="entry name" value="ECF_trnsprt_substrate-spec"/>
</dbReference>
<dbReference type="GO" id="GO:0022857">
    <property type="term" value="F:transmembrane transporter activity"/>
    <property type="evidence" value="ECO:0007669"/>
    <property type="project" value="InterPro"/>
</dbReference>
<feature type="transmembrane region" description="Helical" evidence="1">
    <location>
        <begin position="7"/>
        <end position="26"/>
    </location>
</feature>
<evidence type="ECO:0000256" key="1">
    <source>
        <dbReference type="SAM" id="Phobius"/>
    </source>
</evidence>
<name>A0A0R1VZH0_9LACO</name>
<comment type="caution">
    <text evidence="2">The sequence shown here is derived from an EMBL/GenBank/DDBJ whole genome shotgun (WGS) entry which is preliminary data.</text>
</comment>
<dbReference type="Gene3D" id="1.10.1760.20">
    <property type="match status" value="1"/>
</dbReference>